<comment type="similarity">
    <text evidence="2">Belongs to the histidine acid phosphatase family. MINPP1 subfamily.</text>
</comment>
<dbReference type="PANTHER" id="PTHR20963:SF8">
    <property type="entry name" value="MULTIPLE INOSITOL POLYPHOSPHATE PHOSPHATASE 1"/>
    <property type="match status" value="1"/>
</dbReference>
<organism evidence="17">
    <name type="scientific">Echinostoma caproni</name>
    <dbReference type="NCBI Taxonomy" id="27848"/>
    <lineage>
        <taxon>Eukaryota</taxon>
        <taxon>Metazoa</taxon>
        <taxon>Spiralia</taxon>
        <taxon>Lophotrochozoa</taxon>
        <taxon>Platyhelminthes</taxon>
        <taxon>Trematoda</taxon>
        <taxon>Digenea</taxon>
        <taxon>Plagiorchiida</taxon>
        <taxon>Echinostomata</taxon>
        <taxon>Echinostomatoidea</taxon>
        <taxon>Echinostomatidae</taxon>
        <taxon>Echinostoma</taxon>
    </lineage>
</organism>
<accession>A0A183BC53</accession>
<dbReference type="Proteomes" id="UP000272942">
    <property type="component" value="Unassembled WGS sequence"/>
</dbReference>
<keyword evidence="16" id="KW-1185">Reference proteome</keyword>
<comment type="catalytic activity">
    <reaction evidence="12">
        <text>1D-myo-inositol hexakisphosphate + H2O = 1D-myo-inositol 1,2,4,5,6-pentakisphosphate + phosphate</text>
        <dbReference type="Rhea" id="RHEA:16989"/>
        <dbReference type="ChEBI" id="CHEBI:15377"/>
        <dbReference type="ChEBI" id="CHEBI:43474"/>
        <dbReference type="ChEBI" id="CHEBI:57798"/>
        <dbReference type="ChEBI" id="CHEBI:58130"/>
        <dbReference type="EC" id="3.1.3.62"/>
    </reaction>
    <physiologicalReaction direction="left-to-right" evidence="12">
        <dbReference type="Rhea" id="RHEA:16990"/>
    </physiologicalReaction>
</comment>
<dbReference type="PANTHER" id="PTHR20963">
    <property type="entry name" value="MULTIPLE INOSITOL POLYPHOSPHATE PHOSPHATASE-RELATED"/>
    <property type="match status" value="1"/>
</dbReference>
<evidence type="ECO:0000256" key="2">
    <source>
        <dbReference type="ARBA" id="ARBA00008422"/>
    </source>
</evidence>
<dbReference type="OrthoDB" id="6509975at2759"/>
<dbReference type="GO" id="GO:0016020">
    <property type="term" value="C:membrane"/>
    <property type="evidence" value="ECO:0007669"/>
    <property type="project" value="UniProtKB-SubCell"/>
</dbReference>
<protein>
    <recommendedName>
        <fullName evidence="5">Multiple inositol polyphosphate phosphatase 1</fullName>
        <ecNumber evidence="4">3.1.3.62</ecNumber>
        <ecNumber evidence="3">3.1.3.80</ecNumber>
    </recommendedName>
    <alternativeName>
        <fullName evidence="9">2,3-bisphosphoglycerate 3-phosphatase</fullName>
    </alternativeName>
</protein>
<evidence type="ECO:0000256" key="6">
    <source>
        <dbReference type="ARBA" id="ARBA00022729"/>
    </source>
</evidence>
<comment type="subcellular location">
    <subcellularLocation>
        <location evidence="1">Membrane</location>
    </subcellularLocation>
</comment>
<evidence type="ECO:0000256" key="13">
    <source>
        <dbReference type="ARBA" id="ARBA00043832"/>
    </source>
</evidence>
<keyword evidence="14" id="KW-0812">Transmembrane</keyword>
<keyword evidence="6" id="KW-0732">Signal</keyword>
<evidence type="ECO:0000313" key="15">
    <source>
        <dbReference type="EMBL" id="VDP94060.1"/>
    </source>
</evidence>
<dbReference type="EMBL" id="UZAN01065902">
    <property type="protein sequence ID" value="VDP94060.1"/>
    <property type="molecule type" value="Genomic_DNA"/>
</dbReference>
<keyword evidence="7" id="KW-0378">Hydrolase</keyword>
<dbReference type="EC" id="3.1.3.80" evidence="3"/>
<feature type="transmembrane region" description="Helical" evidence="14">
    <location>
        <begin position="69"/>
        <end position="91"/>
    </location>
</feature>
<sequence length="318" mass="37070">MSPLLRRDVSLKLEDRVYRSSVLSVVLHGCETLDFRVEDMRRPEVIDYRSLARVGWSERVSNSESSDHIFVMSQSLGSLGAFIFAFLYVYVFNPVTEPDMPWTQFSTKTAYRHCSLESYRNQLYMRPIQSLASCNLVHVNALFRHGTRSPSSKDVKKYATLFERLLNSPSAKLPRGFRSQPIPFENHTDKGLLARGFEEHYKLGRLFRSRMDKHFKVDLSEVQFFTSSIQRAIDSGRSFYHGVSAYMFIRFIKSLFVLSIMTFIGGQSLFLVHTLTSGRCFWLCWVQYYSCEESAKLKLIYIQKYVFEVDPFAHHLPY</sequence>
<dbReference type="GO" id="GO:0034417">
    <property type="term" value="F:bisphosphoglycerate 3-phosphatase activity"/>
    <property type="evidence" value="ECO:0007669"/>
    <property type="project" value="UniProtKB-EC"/>
</dbReference>
<evidence type="ECO:0000256" key="9">
    <source>
        <dbReference type="ARBA" id="ARBA00031642"/>
    </source>
</evidence>
<gene>
    <name evidence="15" type="ORF">ECPE_LOCUS16788</name>
</gene>
<reference evidence="17" key="1">
    <citation type="submission" date="2016-06" db="UniProtKB">
        <authorList>
            <consortium name="WormBaseParasite"/>
        </authorList>
    </citation>
    <scope>IDENTIFICATION</scope>
</reference>
<evidence type="ECO:0000256" key="7">
    <source>
        <dbReference type="ARBA" id="ARBA00022801"/>
    </source>
</evidence>
<proteinExistence type="inferred from homology"/>
<evidence type="ECO:0000256" key="10">
    <source>
        <dbReference type="ARBA" id="ARBA00043668"/>
    </source>
</evidence>
<dbReference type="PROSITE" id="PS00616">
    <property type="entry name" value="HIS_ACID_PHOSPHAT_1"/>
    <property type="match status" value="1"/>
</dbReference>
<dbReference type="GO" id="GO:0052745">
    <property type="term" value="F:inositol phosphate phosphatase activity"/>
    <property type="evidence" value="ECO:0007669"/>
    <property type="project" value="TreeGrafter"/>
</dbReference>
<comment type="catalytic activity">
    <reaction evidence="13">
        <text>(2R)-2,3-bisphosphoglycerate + H2O = (2R)-2-phosphoglycerate + phosphate</text>
        <dbReference type="Rhea" id="RHEA:27381"/>
        <dbReference type="ChEBI" id="CHEBI:15377"/>
        <dbReference type="ChEBI" id="CHEBI:43474"/>
        <dbReference type="ChEBI" id="CHEBI:58248"/>
        <dbReference type="ChEBI" id="CHEBI:58289"/>
        <dbReference type="EC" id="3.1.3.80"/>
    </reaction>
    <physiologicalReaction direction="left-to-right" evidence="13">
        <dbReference type="Rhea" id="RHEA:27382"/>
    </physiologicalReaction>
</comment>
<dbReference type="EC" id="3.1.3.62" evidence="4"/>
<comment type="catalytic activity">
    <reaction evidence="11">
        <text>1D-myo-inositol 1,2,4,5,6-pentakisphosphate + H2O = 1D-myo-inositol 1,2,5,6-tetrakisphosphate + phosphate</text>
        <dbReference type="Rhea" id="RHEA:77115"/>
        <dbReference type="ChEBI" id="CHEBI:15377"/>
        <dbReference type="ChEBI" id="CHEBI:43474"/>
        <dbReference type="ChEBI" id="CHEBI:57798"/>
        <dbReference type="ChEBI" id="CHEBI:195535"/>
        <dbReference type="EC" id="3.1.3.62"/>
    </reaction>
    <physiologicalReaction direction="left-to-right" evidence="11">
        <dbReference type="Rhea" id="RHEA:77116"/>
    </physiologicalReaction>
</comment>
<evidence type="ECO:0000313" key="16">
    <source>
        <dbReference type="Proteomes" id="UP000272942"/>
    </source>
</evidence>
<evidence type="ECO:0000256" key="12">
    <source>
        <dbReference type="ARBA" id="ARBA00043691"/>
    </source>
</evidence>
<dbReference type="Pfam" id="PF00328">
    <property type="entry name" value="His_Phos_2"/>
    <property type="match status" value="1"/>
</dbReference>
<dbReference type="Gene3D" id="3.40.50.1240">
    <property type="entry name" value="Phosphoglycerate mutase-like"/>
    <property type="match status" value="1"/>
</dbReference>
<evidence type="ECO:0000256" key="11">
    <source>
        <dbReference type="ARBA" id="ARBA00043671"/>
    </source>
</evidence>
<name>A0A183BC53_9TREM</name>
<evidence type="ECO:0000256" key="4">
    <source>
        <dbReference type="ARBA" id="ARBA00013040"/>
    </source>
</evidence>
<evidence type="ECO:0000256" key="3">
    <source>
        <dbReference type="ARBA" id="ARBA00012976"/>
    </source>
</evidence>
<reference evidence="15 16" key="2">
    <citation type="submission" date="2018-11" db="EMBL/GenBank/DDBJ databases">
        <authorList>
            <consortium name="Pathogen Informatics"/>
        </authorList>
    </citation>
    <scope>NUCLEOTIDE SEQUENCE [LARGE SCALE GENOMIC DNA]</scope>
    <source>
        <strain evidence="15 16">Egypt</strain>
    </source>
</reference>
<dbReference type="WBParaSite" id="ECPE_0001683101-mRNA-1">
    <property type="protein sequence ID" value="ECPE_0001683101-mRNA-1"/>
    <property type="gene ID" value="ECPE_0001683101"/>
</dbReference>
<dbReference type="SUPFAM" id="SSF53254">
    <property type="entry name" value="Phosphoglycerate mutase-like"/>
    <property type="match status" value="1"/>
</dbReference>
<keyword evidence="8 14" id="KW-0472">Membrane</keyword>
<feature type="transmembrane region" description="Helical" evidence="14">
    <location>
        <begin position="255"/>
        <end position="275"/>
    </location>
</feature>
<keyword evidence="14" id="KW-1133">Transmembrane helix</keyword>
<dbReference type="InterPro" id="IPR029033">
    <property type="entry name" value="His_PPase_superfam"/>
</dbReference>
<comment type="catalytic activity">
    <reaction evidence="10">
        <text>1D-myo-inositol 1,2,5,6-tetrakisphosphate + H2O = 1D-myo-inositol 1,2,6-trisphosphate + phosphate</text>
        <dbReference type="Rhea" id="RHEA:77119"/>
        <dbReference type="ChEBI" id="CHEBI:15377"/>
        <dbReference type="ChEBI" id="CHEBI:43474"/>
        <dbReference type="ChEBI" id="CHEBI:195535"/>
        <dbReference type="ChEBI" id="CHEBI:195537"/>
        <dbReference type="EC" id="3.1.3.62"/>
    </reaction>
    <physiologicalReaction direction="left-to-right" evidence="10">
        <dbReference type="Rhea" id="RHEA:77120"/>
    </physiologicalReaction>
</comment>
<dbReference type="AlphaFoldDB" id="A0A183BC53"/>
<dbReference type="InterPro" id="IPR000560">
    <property type="entry name" value="His_Pase_clade-2"/>
</dbReference>
<evidence type="ECO:0000256" key="1">
    <source>
        <dbReference type="ARBA" id="ARBA00004370"/>
    </source>
</evidence>
<evidence type="ECO:0000256" key="8">
    <source>
        <dbReference type="ARBA" id="ARBA00023136"/>
    </source>
</evidence>
<dbReference type="GO" id="GO:0003993">
    <property type="term" value="F:acid phosphatase activity"/>
    <property type="evidence" value="ECO:0007669"/>
    <property type="project" value="TreeGrafter"/>
</dbReference>
<evidence type="ECO:0000313" key="17">
    <source>
        <dbReference type="WBParaSite" id="ECPE_0001683101-mRNA-1"/>
    </source>
</evidence>
<dbReference type="InterPro" id="IPR033379">
    <property type="entry name" value="Acid_Pase_AS"/>
</dbReference>
<evidence type="ECO:0000256" key="14">
    <source>
        <dbReference type="SAM" id="Phobius"/>
    </source>
</evidence>
<evidence type="ECO:0000256" key="5">
    <source>
        <dbReference type="ARBA" id="ARBA00018097"/>
    </source>
</evidence>